<dbReference type="OrthoDB" id="5968869at2759"/>
<comment type="similarity">
    <text evidence="1">Belongs to the CATSPERD family.</text>
</comment>
<keyword evidence="11" id="KW-0966">Cell projection</keyword>
<evidence type="ECO:0000256" key="10">
    <source>
        <dbReference type="ARBA" id="ARBA00023180"/>
    </source>
</evidence>
<evidence type="ECO:0000256" key="8">
    <source>
        <dbReference type="ARBA" id="ARBA00023136"/>
    </source>
</evidence>
<dbReference type="GO" id="GO:0097228">
    <property type="term" value="C:sperm principal piece"/>
    <property type="evidence" value="ECO:0007669"/>
    <property type="project" value="TreeGrafter"/>
</dbReference>
<dbReference type="Proteomes" id="UP000700334">
    <property type="component" value="Unassembled WGS sequence"/>
</dbReference>
<comment type="subcellular location">
    <subcellularLocation>
        <location evidence="12">Cell projection</location>
        <location evidence="12">Cilium</location>
        <location evidence="12">Flagellum membrane</location>
        <topology evidence="12">Single-pass type I membrane protein</topology>
    </subcellularLocation>
</comment>
<keyword evidence="6 13" id="KW-1133">Transmembrane helix</keyword>
<protein>
    <submittedName>
        <fullName evidence="17">Cation channel sperm-associated protein subunit epsilon</fullName>
    </submittedName>
</protein>
<dbReference type="Pfam" id="PF22844">
    <property type="entry name" value="Beta-prop_CATSPERE"/>
    <property type="match status" value="1"/>
</dbReference>
<dbReference type="GO" id="GO:0036128">
    <property type="term" value="C:CatSper complex"/>
    <property type="evidence" value="ECO:0007669"/>
    <property type="project" value="InterPro"/>
</dbReference>
<reference evidence="17" key="1">
    <citation type="journal article" date="2021" name="Evol. Appl.">
        <title>The genome of the Pyrenean desman and the effects of bottlenecks and inbreeding on the genomic landscape of an endangered species.</title>
        <authorList>
            <person name="Escoda L."/>
            <person name="Castresana J."/>
        </authorList>
    </citation>
    <scope>NUCLEOTIDE SEQUENCE</scope>
    <source>
        <strain evidence="17">IBE-C5619</strain>
    </source>
</reference>
<evidence type="ECO:0000259" key="15">
    <source>
        <dbReference type="Pfam" id="PF22849"/>
    </source>
</evidence>
<dbReference type="PANTHER" id="PTHR33722">
    <property type="entry name" value="CATION CHANNEL SPERM-ASSOCIATED PROTEIN SUBUNIT DELTA-RELATED"/>
    <property type="match status" value="1"/>
</dbReference>
<keyword evidence="2" id="KW-1003">Cell membrane</keyword>
<gene>
    <name evidence="17" type="ORF">J0S82_012036</name>
</gene>
<evidence type="ECO:0000313" key="18">
    <source>
        <dbReference type="Proteomes" id="UP000700334"/>
    </source>
</evidence>
<evidence type="ECO:0000256" key="13">
    <source>
        <dbReference type="SAM" id="Phobius"/>
    </source>
</evidence>
<feature type="transmembrane region" description="Helical" evidence="13">
    <location>
        <begin position="534"/>
        <end position="556"/>
    </location>
</feature>
<accession>A0A8J6DKL3</accession>
<evidence type="ECO:0000256" key="11">
    <source>
        <dbReference type="ARBA" id="ARBA00023273"/>
    </source>
</evidence>
<keyword evidence="4" id="KW-0732">Signal</keyword>
<name>A0A8J6DKL3_GALPY</name>
<evidence type="ECO:0000259" key="16">
    <source>
        <dbReference type="Pfam" id="PF22850"/>
    </source>
</evidence>
<evidence type="ECO:0000256" key="2">
    <source>
        <dbReference type="ARBA" id="ARBA00022475"/>
    </source>
</evidence>
<keyword evidence="7" id="KW-0969">Cilium</keyword>
<dbReference type="InterPro" id="IPR028751">
    <property type="entry name" value="CATSPERD/E"/>
</dbReference>
<dbReference type="PANTHER" id="PTHR33722:SF3">
    <property type="entry name" value="CATION CHANNEL SPERM-ASSOCIATED AUXILIARY SUBUNIT EPSILON"/>
    <property type="match status" value="1"/>
</dbReference>
<comment type="caution">
    <text evidence="17">The sequence shown here is derived from an EMBL/GenBank/DDBJ whole genome shotgun (WGS) entry which is preliminary data.</text>
</comment>
<feature type="non-terminal residue" evidence="17">
    <location>
        <position position="1"/>
    </location>
</feature>
<evidence type="ECO:0000313" key="17">
    <source>
        <dbReference type="EMBL" id="KAG8511809.1"/>
    </source>
</evidence>
<dbReference type="InterPro" id="IPR053814">
    <property type="entry name" value="CATSPERD/E_C"/>
</dbReference>
<dbReference type="Pfam" id="PF22849">
    <property type="entry name" value="CATSPERE_Ig-like"/>
    <property type="match status" value="1"/>
</dbReference>
<organism evidence="17 18">
    <name type="scientific">Galemys pyrenaicus</name>
    <name type="common">Iberian desman</name>
    <name type="synonym">Pyrenean desman</name>
    <dbReference type="NCBI Taxonomy" id="202257"/>
    <lineage>
        <taxon>Eukaryota</taxon>
        <taxon>Metazoa</taxon>
        <taxon>Chordata</taxon>
        <taxon>Craniata</taxon>
        <taxon>Vertebrata</taxon>
        <taxon>Euteleostomi</taxon>
        <taxon>Mammalia</taxon>
        <taxon>Eutheria</taxon>
        <taxon>Laurasiatheria</taxon>
        <taxon>Eulipotyphla</taxon>
        <taxon>Talpidae</taxon>
        <taxon>Galemys</taxon>
    </lineage>
</organism>
<dbReference type="GO" id="GO:0030317">
    <property type="term" value="P:flagellated sperm motility"/>
    <property type="evidence" value="ECO:0007669"/>
    <property type="project" value="TreeGrafter"/>
</dbReference>
<evidence type="ECO:0000259" key="14">
    <source>
        <dbReference type="Pfam" id="PF22844"/>
    </source>
</evidence>
<evidence type="ECO:0000256" key="4">
    <source>
        <dbReference type="ARBA" id="ARBA00022729"/>
    </source>
</evidence>
<dbReference type="AlphaFoldDB" id="A0A8J6DKL3"/>
<feature type="domain" description="CATSPERE Ig-like" evidence="15">
    <location>
        <begin position="244"/>
        <end position="329"/>
    </location>
</feature>
<evidence type="ECO:0000256" key="12">
    <source>
        <dbReference type="ARBA" id="ARBA00037793"/>
    </source>
</evidence>
<dbReference type="InterPro" id="IPR053815">
    <property type="entry name" value="CATSPERE_Ig-like"/>
</dbReference>
<keyword evidence="5" id="KW-0282">Flagellum</keyword>
<feature type="domain" description="CATSPERE beta-propeller" evidence="14">
    <location>
        <begin position="2"/>
        <end position="234"/>
    </location>
</feature>
<dbReference type="GO" id="GO:0048240">
    <property type="term" value="P:sperm capacitation"/>
    <property type="evidence" value="ECO:0007669"/>
    <property type="project" value="TreeGrafter"/>
</dbReference>
<feature type="domain" description="CATSPERD/E C-terminal" evidence="16">
    <location>
        <begin position="359"/>
        <end position="555"/>
    </location>
</feature>
<keyword evidence="3 13" id="KW-0812">Transmembrane</keyword>
<keyword evidence="18" id="KW-1185">Reference proteome</keyword>
<keyword evidence="8 13" id="KW-0472">Membrane</keyword>
<dbReference type="InterPro" id="IPR053816">
    <property type="entry name" value="CATSPERE_beta-prop"/>
</dbReference>
<dbReference type="Pfam" id="PF22850">
    <property type="entry name" value="CATSPERD-E_C"/>
    <property type="match status" value="1"/>
</dbReference>
<dbReference type="EMBL" id="JAGFMF010011818">
    <property type="protein sequence ID" value="KAG8511809.1"/>
    <property type="molecule type" value="Genomic_DNA"/>
</dbReference>
<sequence length="580" mass="67819">VQKKRSNVAVWTKNEVYLGYRFLKFVKVITTNELKSYLHLAPSSTLIIHNVEYTGHPLEIAFLLEYCTTCTNLKQIFVVIYNEDTTYLICKDFTLNISVNSFLTPHFIYSAVPELILWDKHRIYYSYNNLTDTGVLQTPTEFGNLSKLSHNSTIHDVFIDYIGNIVVKMENNIMFYFKVDMRDAVKLHLWTSSTTKSLVSMDMSGQAYLIYVFQNGSIQPQEYPLKLEVESVTFKTKEVCPYVAFECNISHTFYFLDKGDKLTIWAELVYPENTGLYIIVESYGPNILEKTEKIHYDIGFGHCTKTMTVTFSHNLKYEAVDNYFKLQSDLVKMEKHVQEAIRFKNEGCLQHDLFYIIEKSYLRHQPRKNLRVKYDWNKYGCPLKLDFRKTFHPLLQLYNKNGYVEDINVNFIVWEIHGRNDYSFSNTMEKSGCLHEAQTWETMTELNKDLPLEDAWGPQNYKHCFSYSIGKPGDLNQPYEIINKSNYNHLVWPVDHAGMYVFSVKILDPNYSFCNLTATFAIETSGLIPSPSGYLVGALLFLLMLIVFSILVLSYFHYMKIYRKYLYQPIKEYQGKQKAS</sequence>
<keyword evidence="10" id="KW-0325">Glycoprotein</keyword>
<evidence type="ECO:0000256" key="7">
    <source>
        <dbReference type="ARBA" id="ARBA00023069"/>
    </source>
</evidence>
<evidence type="ECO:0000256" key="5">
    <source>
        <dbReference type="ARBA" id="ARBA00022846"/>
    </source>
</evidence>
<evidence type="ECO:0000256" key="6">
    <source>
        <dbReference type="ARBA" id="ARBA00022989"/>
    </source>
</evidence>
<evidence type="ECO:0000256" key="9">
    <source>
        <dbReference type="ARBA" id="ARBA00023157"/>
    </source>
</evidence>
<keyword evidence="9" id="KW-1015">Disulfide bond</keyword>
<evidence type="ECO:0000256" key="3">
    <source>
        <dbReference type="ARBA" id="ARBA00022692"/>
    </source>
</evidence>
<evidence type="ECO:0000256" key="1">
    <source>
        <dbReference type="ARBA" id="ARBA00010246"/>
    </source>
</evidence>
<proteinExistence type="inferred from homology"/>